<dbReference type="SUPFAM" id="SSF56425">
    <property type="entry name" value="Succinate dehydrogenase/fumarate reductase flavoprotein, catalytic domain"/>
    <property type="match status" value="1"/>
</dbReference>
<accession>A0A1F6UWZ2</accession>
<evidence type="ECO:0000256" key="6">
    <source>
        <dbReference type="ARBA" id="ARBA00022827"/>
    </source>
</evidence>
<comment type="subcellular location">
    <subcellularLocation>
        <location evidence="2">Membrane</location>
        <topology evidence="2">Peripheral membrane protein</topology>
    </subcellularLocation>
</comment>
<dbReference type="InterPro" id="IPR015939">
    <property type="entry name" value="Fum_Rdtase/Succ_DH_flav-like_C"/>
</dbReference>
<keyword evidence="6" id="KW-0274">FAD</keyword>
<dbReference type="GO" id="GO:0000104">
    <property type="term" value="F:succinate dehydrogenase activity"/>
    <property type="evidence" value="ECO:0007669"/>
    <property type="project" value="TreeGrafter"/>
</dbReference>
<dbReference type="Gene3D" id="3.90.700.10">
    <property type="entry name" value="Succinate dehydrogenase/fumarate reductase flavoprotein, catalytic domain"/>
    <property type="match status" value="1"/>
</dbReference>
<feature type="active site" description="Proton acceptor" evidence="10">
    <location>
        <position position="235"/>
    </location>
</feature>
<evidence type="ECO:0000256" key="5">
    <source>
        <dbReference type="ARBA" id="ARBA00022630"/>
    </source>
</evidence>
<dbReference type="AlphaFoldDB" id="A0A1F6UWZ2"/>
<keyword evidence="8" id="KW-0560">Oxidoreductase</keyword>
<dbReference type="Proteomes" id="UP000179076">
    <property type="component" value="Unassembled WGS sequence"/>
</dbReference>
<organism evidence="13 14">
    <name type="scientific">Candidatus Muproteobacteria bacterium RBG_16_60_9</name>
    <dbReference type="NCBI Taxonomy" id="1817755"/>
    <lineage>
        <taxon>Bacteria</taxon>
        <taxon>Pseudomonadati</taxon>
        <taxon>Pseudomonadota</taxon>
        <taxon>Candidatus Muproteobacteria</taxon>
    </lineage>
</organism>
<name>A0A1F6UWZ2_9PROT</name>
<dbReference type="Gene3D" id="4.10.80.40">
    <property type="entry name" value="succinate dehydrogenase protein domain"/>
    <property type="match status" value="1"/>
</dbReference>
<comment type="cofactor">
    <cofactor evidence="1">
        <name>FAD</name>
        <dbReference type="ChEBI" id="CHEBI:57692"/>
    </cofactor>
</comment>
<dbReference type="Gene3D" id="3.50.50.60">
    <property type="entry name" value="FAD/NAD(P)-binding domain"/>
    <property type="match status" value="1"/>
</dbReference>
<dbReference type="InterPro" id="IPR030664">
    <property type="entry name" value="SdhA/FrdA/AprA"/>
</dbReference>
<dbReference type="Pfam" id="PF02910">
    <property type="entry name" value="Succ_DH_flav_C"/>
    <property type="match status" value="1"/>
</dbReference>
<gene>
    <name evidence="13" type="ORF">A2W18_14695</name>
</gene>
<evidence type="ECO:0000313" key="14">
    <source>
        <dbReference type="Proteomes" id="UP000179076"/>
    </source>
</evidence>
<keyword evidence="5" id="KW-0285">Flavoprotein</keyword>
<evidence type="ECO:0000256" key="9">
    <source>
        <dbReference type="ARBA" id="ARBA00023136"/>
    </source>
</evidence>
<dbReference type="GO" id="GO:0022900">
    <property type="term" value="P:electron transport chain"/>
    <property type="evidence" value="ECO:0007669"/>
    <property type="project" value="InterPro"/>
</dbReference>
<reference evidence="13 14" key="1">
    <citation type="journal article" date="2016" name="Nat. Commun.">
        <title>Thousands of microbial genomes shed light on interconnected biogeochemical processes in an aquifer system.</title>
        <authorList>
            <person name="Anantharaman K."/>
            <person name="Brown C.T."/>
            <person name="Hug L.A."/>
            <person name="Sharon I."/>
            <person name="Castelle C.J."/>
            <person name="Probst A.J."/>
            <person name="Thomas B.C."/>
            <person name="Singh A."/>
            <person name="Wilkins M.J."/>
            <person name="Karaoz U."/>
            <person name="Brodie E.L."/>
            <person name="Williams K.H."/>
            <person name="Hubbard S.S."/>
            <person name="Banfield J.F."/>
        </authorList>
    </citation>
    <scope>NUCLEOTIDE SEQUENCE [LARGE SCALE GENOMIC DNA]</scope>
</reference>
<dbReference type="EMBL" id="MFSP01000186">
    <property type="protein sequence ID" value="OGI61839.1"/>
    <property type="molecule type" value="Genomic_DNA"/>
</dbReference>
<dbReference type="GO" id="GO:0009061">
    <property type="term" value="P:anaerobic respiration"/>
    <property type="evidence" value="ECO:0007669"/>
    <property type="project" value="TreeGrafter"/>
</dbReference>
<evidence type="ECO:0000256" key="1">
    <source>
        <dbReference type="ARBA" id="ARBA00001974"/>
    </source>
</evidence>
<dbReference type="PANTHER" id="PTHR11632">
    <property type="entry name" value="SUCCINATE DEHYDROGENASE 2 FLAVOPROTEIN SUBUNIT"/>
    <property type="match status" value="1"/>
</dbReference>
<dbReference type="GO" id="GO:0006113">
    <property type="term" value="P:fermentation"/>
    <property type="evidence" value="ECO:0007669"/>
    <property type="project" value="TreeGrafter"/>
</dbReference>
<dbReference type="FunFam" id="3.90.700.10:FF:000003">
    <property type="entry name" value="Fumarate reductase flavoprotein subunit"/>
    <property type="match status" value="1"/>
</dbReference>
<dbReference type="InterPro" id="IPR027477">
    <property type="entry name" value="Succ_DH/fumarate_Rdtase_cat_sf"/>
</dbReference>
<dbReference type="SUPFAM" id="SSF51905">
    <property type="entry name" value="FAD/NAD(P)-binding domain"/>
    <property type="match status" value="1"/>
</dbReference>
<feature type="non-terminal residue" evidence="13">
    <location>
        <position position="1"/>
    </location>
</feature>
<keyword evidence="4" id="KW-0813">Transport</keyword>
<evidence type="ECO:0000259" key="11">
    <source>
        <dbReference type="Pfam" id="PF00890"/>
    </source>
</evidence>
<dbReference type="InterPro" id="IPR003953">
    <property type="entry name" value="FAD-dep_OxRdtase_2_FAD-bd"/>
</dbReference>
<dbReference type="NCBIfam" id="TIGR01812">
    <property type="entry name" value="sdhA_frdA_Gneg"/>
    <property type="match status" value="1"/>
</dbReference>
<comment type="caution">
    <text evidence="13">The sequence shown here is derived from an EMBL/GenBank/DDBJ whole genome shotgun (WGS) entry which is preliminary data.</text>
</comment>
<dbReference type="NCBIfam" id="NF006686">
    <property type="entry name" value="PRK09231.1"/>
    <property type="match status" value="1"/>
</dbReference>
<dbReference type="InterPro" id="IPR014006">
    <property type="entry name" value="Succ_Dhase_FrdA_Gneg"/>
</dbReference>
<keyword evidence="7" id="KW-0249">Electron transport</keyword>
<dbReference type="GO" id="GO:0005886">
    <property type="term" value="C:plasma membrane"/>
    <property type="evidence" value="ECO:0007669"/>
    <property type="project" value="TreeGrafter"/>
</dbReference>
<dbReference type="InterPro" id="IPR037099">
    <property type="entry name" value="Fum_R/Succ_DH_flav-like_C_sf"/>
</dbReference>
<dbReference type="PANTHER" id="PTHR11632:SF82">
    <property type="entry name" value="FUMARATE REDUCTASE FLAVOPROTEIN SUBUNIT"/>
    <property type="match status" value="1"/>
</dbReference>
<dbReference type="Pfam" id="PF00890">
    <property type="entry name" value="FAD_binding_2"/>
    <property type="match status" value="1"/>
</dbReference>
<proteinExistence type="inferred from homology"/>
<evidence type="ECO:0000256" key="4">
    <source>
        <dbReference type="ARBA" id="ARBA00022448"/>
    </source>
</evidence>
<sequence>GSAGVIRADDSLDHHFDDTVSGGDWLCEQDVVEYFVAHCSEEMTQLEHWGCPWSRQADGNINVRYFGGMKVQRTWFAADRSGFHILHTLFQTSLRFPAIRRFDEYFCTDLLVEDGRVRGVLAIEIATGEMTLFNCSAVILCTGGAGRVYKQNTNAGTVTGDGMGLAYRIGVPLRDMEFMQYHPTCLPGTGILITEACRGEGGILVNKDGYRYLQDYGLGPLDPWPRPKAMELGPRDRLSQAFWHEEKKGRTIATPQGAAVHLDLRHLGAKKIRERLPLICEVAETFVGVDPVESPIPVCPAVHYTMGGILTNGKCETPLAGLYAAGECASVGIHGANRLGSNSLAELLVFGKVAGDQAANYARTAKRSPARGLQQQGEARAQVALAMLGRDKGERLAVIRDTMRETMETGVGIYRTEEALRASCATLGELRERYRRGIKLDDRNRAFNTEWLTAIELGFMLDVAQAMAHSALQRQESRGAHMRLEFPARDDERFLNHSLAHYRPDDIPSIDYAPVTITKSKPKVRVYGGAGKQAVLT</sequence>
<evidence type="ECO:0000259" key="12">
    <source>
        <dbReference type="Pfam" id="PF02910"/>
    </source>
</evidence>
<feature type="domain" description="FAD-dependent oxidoreductase 2 FAD-binding" evidence="11">
    <location>
        <begin position="9"/>
        <end position="344"/>
    </location>
</feature>
<dbReference type="GO" id="GO:0050660">
    <property type="term" value="F:flavin adenine dinucleotide binding"/>
    <property type="evidence" value="ECO:0007669"/>
    <property type="project" value="InterPro"/>
</dbReference>
<dbReference type="Gene3D" id="1.20.58.100">
    <property type="entry name" value="Fumarate reductase/succinate dehydrogenase flavoprotein-like, C-terminal domain"/>
    <property type="match status" value="1"/>
</dbReference>
<protein>
    <submittedName>
        <fullName evidence="13">Fumarate reductase (Quinol) flavoprotein subunit</fullName>
    </submittedName>
</protein>
<evidence type="ECO:0000256" key="8">
    <source>
        <dbReference type="ARBA" id="ARBA00023002"/>
    </source>
</evidence>
<dbReference type="SUPFAM" id="SSF46977">
    <property type="entry name" value="Succinate dehydrogenase/fumarate reductase flavoprotein C-terminal domain"/>
    <property type="match status" value="1"/>
</dbReference>
<keyword evidence="9" id="KW-0472">Membrane</keyword>
<comment type="similarity">
    <text evidence="3">Belongs to the FAD-dependent oxidoreductase 2 family. FRD/SDH subfamily.</text>
</comment>
<feature type="domain" description="Fumarate reductase/succinate dehydrogenase flavoprotein-like C-terminal" evidence="12">
    <location>
        <begin position="400"/>
        <end position="527"/>
    </location>
</feature>
<evidence type="ECO:0000256" key="7">
    <source>
        <dbReference type="ARBA" id="ARBA00022982"/>
    </source>
</evidence>
<evidence type="ECO:0000256" key="2">
    <source>
        <dbReference type="ARBA" id="ARBA00004170"/>
    </source>
</evidence>
<evidence type="ECO:0000256" key="10">
    <source>
        <dbReference type="PIRSR" id="PIRSR000171-1"/>
    </source>
</evidence>
<dbReference type="InterPro" id="IPR036188">
    <property type="entry name" value="FAD/NAD-bd_sf"/>
</dbReference>
<dbReference type="PIRSF" id="PIRSF000171">
    <property type="entry name" value="SDHA_APRA_LASPO"/>
    <property type="match status" value="1"/>
</dbReference>
<evidence type="ECO:0000313" key="13">
    <source>
        <dbReference type="EMBL" id="OGI61839.1"/>
    </source>
</evidence>
<dbReference type="GO" id="GO:0009055">
    <property type="term" value="F:electron transfer activity"/>
    <property type="evidence" value="ECO:0007669"/>
    <property type="project" value="TreeGrafter"/>
</dbReference>
<evidence type="ECO:0000256" key="3">
    <source>
        <dbReference type="ARBA" id="ARBA00008040"/>
    </source>
</evidence>